<evidence type="ECO:0008006" key="3">
    <source>
        <dbReference type="Google" id="ProtNLM"/>
    </source>
</evidence>
<name>A0A6A6XIW7_9PLEO</name>
<gene>
    <name evidence="1" type="ORF">K505DRAFT_360088</name>
</gene>
<protein>
    <recommendedName>
        <fullName evidence="3">Fungal N-terminal domain-containing protein</fullName>
    </recommendedName>
</protein>
<evidence type="ECO:0000313" key="2">
    <source>
        <dbReference type="Proteomes" id="UP000799757"/>
    </source>
</evidence>
<dbReference type="AlphaFoldDB" id="A0A6A6XIW7"/>
<evidence type="ECO:0000313" key="1">
    <source>
        <dbReference type="EMBL" id="KAF2795567.1"/>
    </source>
</evidence>
<proteinExistence type="predicted"/>
<dbReference type="OrthoDB" id="3558752at2759"/>
<reference evidence="1" key="1">
    <citation type="journal article" date="2020" name="Stud. Mycol.">
        <title>101 Dothideomycetes genomes: a test case for predicting lifestyles and emergence of pathogens.</title>
        <authorList>
            <person name="Haridas S."/>
            <person name="Albert R."/>
            <person name="Binder M."/>
            <person name="Bloem J."/>
            <person name="Labutti K."/>
            <person name="Salamov A."/>
            <person name="Andreopoulos B."/>
            <person name="Baker S."/>
            <person name="Barry K."/>
            <person name="Bills G."/>
            <person name="Bluhm B."/>
            <person name="Cannon C."/>
            <person name="Castanera R."/>
            <person name="Culley D."/>
            <person name="Daum C."/>
            <person name="Ezra D."/>
            <person name="Gonzalez J."/>
            <person name="Henrissat B."/>
            <person name="Kuo A."/>
            <person name="Liang C."/>
            <person name="Lipzen A."/>
            <person name="Lutzoni F."/>
            <person name="Magnuson J."/>
            <person name="Mondo S."/>
            <person name="Nolan M."/>
            <person name="Ohm R."/>
            <person name="Pangilinan J."/>
            <person name="Park H.-J."/>
            <person name="Ramirez L."/>
            <person name="Alfaro M."/>
            <person name="Sun H."/>
            <person name="Tritt A."/>
            <person name="Yoshinaga Y."/>
            <person name="Zwiers L.-H."/>
            <person name="Turgeon B."/>
            <person name="Goodwin S."/>
            <person name="Spatafora J."/>
            <person name="Crous P."/>
            <person name="Grigoriev I."/>
        </authorList>
    </citation>
    <scope>NUCLEOTIDE SEQUENCE</scope>
    <source>
        <strain evidence="1">CBS 109.77</strain>
    </source>
</reference>
<keyword evidence="2" id="KW-1185">Reference proteome</keyword>
<dbReference type="Proteomes" id="UP000799757">
    <property type="component" value="Unassembled WGS sequence"/>
</dbReference>
<sequence>MVQFIDFAIKLFTYSHNIYHSANGSLVEHDDLNTVTEDVSNLSRKLQDSLDLTATSTSLTADEQALCDLCKGCVQVSQELTKALESLKSQAKPGRFRSFRQALKSVWSKDDIDSLDKRMRMYEEELNVRIIVGLRTKININILAVQQSEGFTSVPHQSTDSYEMIQVFAVAKAGYTHNLVDVSPYFTLIENITYSPMSNTVLASRRRFTANASIKHTTPPKITEE</sequence>
<organism evidence="1 2">
    <name type="scientific">Melanomma pulvis-pyrius CBS 109.77</name>
    <dbReference type="NCBI Taxonomy" id="1314802"/>
    <lineage>
        <taxon>Eukaryota</taxon>
        <taxon>Fungi</taxon>
        <taxon>Dikarya</taxon>
        <taxon>Ascomycota</taxon>
        <taxon>Pezizomycotina</taxon>
        <taxon>Dothideomycetes</taxon>
        <taxon>Pleosporomycetidae</taxon>
        <taxon>Pleosporales</taxon>
        <taxon>Melanommataceae</taxon>
        <taxon>Melanomma</taxon>
    </lineage>
</organism>
<dbReference type="EMBL" id="MU001855">
    <property type="protein sequence ID" value="KAF2795567.1"/>
    <property type="molecule type" value="Genomic_DNA"/>
</dbReference>
<accession>A0A6A6XIW7</accession>